<evidence type="ECO:0000313" key="11">
    <source>
        <dbReference type="EnsemblMetazoa" id="XP_030834154"/>
    </source>
</evidence>
<sequence length="418" mass="45660">MDIQHMRAILHFIGLLILITKFSNGQSVTLTGPSLIQQGTDTVYTCTGGAAPYTFIWEDLSVIPIVNIFINGKAVTNPSTHPKYVNFGVSENEGTSTMTITNTLVEDEGQYKCVELPVGTGNIDGAELTVEVKSIRNLSVKTITESNIDVFEAICEALGGRPDETITWMLDDGPSPCDDTNVTYPAAGEGLSSKRSVCTFQATSENIGQTLKCVISGHQVYDLNGEKTTTLNIQRSPTTDIRVGFQFLEPNLTVSCDIADPTQPIPSIMNYYIYSDGTLIHQSPTGDNDVEVPCSEFDLYTEFTCVAGNYLGNTTSDPARYDPTNRTLCTCVPTGLSSGASAAIAVLATLLVASVIINIIQFIMLRRQKTRPELPVNDSMTWMKDCMRLHWTCDIEPCSDMQRSYNASISYTLNDGRI</sequence>
<reference evidence="11" key="2">
    <citation type="submission" date="2021-01" db="UniProtKB">
        <authorList>
            <consortium name="EnsemblMetazoa"/>
        </authorList>
    </citation>
    <scope>IDENTIFICATION</scope>
</reference>
<comment type="subcellular location">
    <subcellularLocation>
        <location evidence="1">Membrane</location>
    </subcellularLocation>
</comment>
<dbReference type="GO" id="GO:0005912">
    <property type="term" value="C:adherens junction"/>
    <property type="evidence" value="ECO:0000318"/>
    <property type="project" value="GO_Central"/>
</dbReference>
<keyword evidence="7" id="KW-0325">Glycoprotein</keyword>
<dbReference type="InterPro" id="IPR007110">
    <property type="entry name" value="Ig-like_dom"/>
</dbReference>
<evidence type="ECO:0000256" key="8">
    <source>
        <dbReference type="SAM" id="Phobius"/>
    </source>
</evidence>
<evidence type="ECO:0000313" key="12">
    <source>
        <dbReference type="Proteomes" id="UP000007110"/>
    </source>
</evidence>
<evidence type="ECO:0000256" key="5">
    <source>
        <dbReference type="ARBA" id="ARBA00023136"/>
    </source>
</evidence>
<dbReference type="AlphaFoldDB" id="A0A7M7NB89"/>
<dbReference type="OrthoDB" id="5843172at2759"/>
<dbReference type="Pfam" id="PF08205">
    <property type="entry name" value="C2-set_2"/>
    <property type="match status" value="1"/>
</dbReference>
<dbReference type="GO" id="GO:0005886">
    <property type="term" value="C:plasma membrane"/>
    <property type="evidence" value="ECO:0000318"/>
    <property type="project" value="GO_Central"/>
</dbReference>
<dbReference type="InterPro" id="IPR013162">
    <property type="entry name" value="CD80_C2-set"/>
</dbReference>
<feature type="chain" id="PRO_5029714800" description="Ig-like domain-containing protein" evidence="9">
    <location>
        <begin position="26"/>
        <end position="418"/>
    </location>
</feature>
<evidence type="ECO:0000256" key="2">
    <source>
        <dbReference type="ARBA" id="ARBA00022729"/>
    </source>
</evidence>
<dbReference type="Gene3D" id="2.60.40.10">
    <property type="entry name" value="Immunoglobulins"/>
    <property type="match status" value="2"/>
</dbReference>
<keyword evidence="2 9" id="KW-0732">Signal</keyword>
<reference evidence="12" key="1">
    <citation type="submission" date="2015-02" db="EMBL/GenBank/DDBJ databases">
        <title>Genome sequencing for Strongylocentrotus purpuratus.</title>
        <authorList>
            <person name="Murali S."/>
            <person name="Liu Y."/>
            <person name="Vee V."/>
            <person name="English A."/>
            <person name="Wang M."/>
            <person name="Skinner E."/>
            <person name="Han Y."/>
            <person name="Muzny D.M."/>
            <person name="Worley K.C."/>
            <person name="Gibbs R.A."/>
        </authorList>
    </citation>
    <scope>NUCLEOTIDE SEQUENCE</scope>
</reference>
<dbReference type="SUPFAM" id="SSF48726">
    <property type="entry name" value="Immunoglobulin"/>
    <property type="match status" value="2"/>
</dbReference>
<dbReference type="GeneID" id="105445209"/>
<keyword evidence="12" id="KW-1185">Reference proteome</keyword>
<keyword evidence="8" id="KW-0812">Transmembrane</keyword>
<keyword evidence="4" id="KW-0130">Cell adhesion</keyword>
<accession>A0A7M7NB89</accession>
<evidence type="ECO:0000256" key="3">
    <source>
        <dbReference type="ARBA" id="ARBA00022737"/>
    </source>
</evidence>
<evidence type="ECO:0000256" key="9">
    <source>
        <dbReference type="SAM" id="SignalP"/>
    </source>
</evidence>
<keyword evidence="5 8" id="KW-0472">Membrane</keyword>
<evidence type="ECO:0000256" key="7">
    <source>
        <dbReference type="ARBA" id="ARBA00023180"/>
    </source>
</evidence>
<evidence type="ECO:0000256" key="6">
    <source>
        <dbReference type="ARBA" id="ARBA00023157"/>
    </source>
</evidence>
<feature type="signal peptide" evidence="9">
    <location>
        <begin position="1"/>
        <end position="25"/>
    </location>
</feature>
<name>A0A7M7NB89_STRPU</name>
<dbReference type="KEGG" id="spu:105445209"/>
<keyword evidence="3" id="KW-0677">Repeat</keyword>
<evidence type="ECO:0000259" key="10">
    <source>
        <dbReference type="PROSITE" id="PS50835"/>
    </source>
</evidence>
<dbReference type="PANTHER" id="PTHR23277:SF108">
    <property type="entry name" value="FASCICLIN-3"/>
    <property type="match status" value="1"/>
</dbReference>
<evidence type="ECO:0000256" key="1">
    <source>
        <dbReference type="ARBA" id="ARBA00004370"/>
    </source>
</evidence>
<dbReference type="RefSeq" id="XP_030834154.1">
    <property type="nucleotide sequence ID" value="XM_030978294.1"/>
</dbReference>
<evidence type="ECO:0000256" key="4">
    <source>
        <dbReference type="ARBA" id="ARBA00022889"/>
    </source>
</evidence>
<dbReference type="GO" id="GO:0007157">
    <property type="term" value="P:heterophilic cell-cell adhesion via plasma membrane cell adhesion molecules"/>
    <property type="evidence" value="ECO:0000318"/>
    <property type="project" value="GO_Central"/>
</dbReference>
<keyword evidence="8" id="KW-1133">Transmembrane helix</keyword>
<dbReference type="GO" id="GO:0007156">
    <property type="term" value="P:homophilic cell adhesion via plasma membrane adhesion molecules"/>
    <property type="evidence" value="ECO:0000318"/>
    <property type="project" value="GO_Central"/>
</dbReference>
<dbReference type="EnsemblMetazoa" id="XM_030978294">
    <property type="protein sequence ID" value="XP_030834154"/>
    <property type="gene ID" value="LOC105445209"/>
</dbReference>
<feature type="domain" description="Ig-like" evidence="10">
    <location>
        <begin position="26"/>
        <end position="113"/>
    </location>
</feature>
<proteinExistence type="predicted"/>
<organism evidence="11 12">
    <name type="scientific">Strongylocentrotus purpuratus</name>
    <name type="common">Purple sea urchin</name>
    <dbReference type="NCBI Taxonomy" id="7668"/>
    <lineage>
        <taxon>Eukaryota</taxon>
        <taxon>Metazoa</taxon>
        <taxon>Echinodermata</taxon>
        <taxon>Eleutherozoa</taxon>
        <taxon>Echinozoa</taxon>
        <taxon>Echinoidea</taxon>
        <taxon>Euechinoidea</taxon>
        <taxon>Echinacea</taxon>
        <taxon>Camarodonta</taxon>
        <taxon>Echinidea</taxon>
        <taxon>Strongylocentrotidae</taxon>
        <taxon>Strongylocentrotus</taxon>
    </lineage>
</organism>
<dbReference type="InterPro" id="IPR051427">
    <property type="entry name" value="Nectin/Nectin-like"/>
</dbReference>
<dbReference type="PROSITE" id="PS50835">
    <property type="entry name" value="IG_LIKE"/>
    <property type="match status" value="1"/>
</dbReference>
<keyword evidence="6" id="KW-1015">Disulfide bond</keyword>
<dbReference type="InParanoid" id="A0A7M7NB89"/>
<dbReference type="InterPro" id="IPR013783">
    <property type="entry name" value="Ig-like_fold"/>
</dbReference>
<dbReference type="Proteomes" id="UP000007110">
    <property type="component" value="Unassembled WGS sequence"/>
</dbReference>
<dbReference type="InterPro" id="IPR036179">
    <property type="entry name" value="Ig-like_dom_sf"/>
</dbReference>
<protein>
    <recommendedName>
        <fullName evidence="10">Ig-like domain-containing protein</fullName>
    </recommendedName>
</protein>
<dbReference type="PANTHER" id="PTHR23277">
    <property type="entry name" value="NECTIN-RELATED"/>
    <property type="match status" value="1"/>
</dbReference>
<dbReference type="GO" id="GO:0098631">
    <property type="term" value="F:cell adhesion mediator activity"/>
    <property type="evidence" value="ECO:0000318"/>
    <property type="project" value="GO_Central"/>
</dbReference>
<feature type="transmembrane region" description="Helical" evidence="8">
    <location>
        <begin position="342"/>
        <end position="365"/>
    </location>
</feature>